<evidence type="ECO:0000256" key="4">
    <source>
        <dbReference type="ARBA" id="ARBA00022598"/>
    </source>
</evidence>
<keyword evidence="4 11" id="KW-0436">Ligase</keyword>
<dbReference type="EMBL" id="JALKII010000005">
    <property type="protein sequence ID" value="MCK0537875.1"/>
    <property type="molecule type" value="Genomic_DNA"/>
</dbReference>
<evidence type="ECO:0000256" key="11">
    <source>
        <dbReference type="HAMAP-Rule" id="MF_00121"/>
    </source>
</evidence>
<dbReference type="NCBIfam" id="NF004015">
    <property type="entry name" value="PRK05477.1-5"/>
    <property type="match status" value="1"/>
</dbReference>
<keyword evidence="6 11" id="KW-0067">ATP-binding</keyword>
<dbReference type="SUPFAM" id="SSF55931">
    <property type="entry name" value="Glutamine synthetase/guanido kinase"/>
    <property type="match status" value="1"/>
</dbReference>
<evidence type="ECO:0000256" key="3">
    <source>
        <dbReference type="ARBA" id="ARBA00016923"/>
    </source>
</evidence>
<dbReference type="PANTHER" id="PTHR11659">
    <property type="entry name" value="GLUTAMYL-TRNA GLN AMIDOTRANSFERASE SUBUNIT B MITOCHONDRIAL AND PROKARYOTIC PET112-RELATED"/>
    <property type="match status" value="1"/>
</dbReference>
<feature type="domain" description="Asn/Gln amidotransferase" evidence="12">
    <location>
        <begin position="333"/>
        <end position="484"/>
    </location>
</feature>
<accession>A0ABT0E7Q6</accession>
<dbReference type="InterPro" id="IPR003789">
    <property type="entry name" value="Asn/Gln_tRNA_amidoTrase-B-like"/>
</dbReference>
<dbReference type="InterPro" id="IPR004413">
    <property type="entry name" value="GatB"/>
</dbReference>
<dbReference type="InterPro" id="IPR006075">
    <property type="entry name" value="Asn/Gln-tRNA_Trfase_suB/E_cat"/>
</dbReference>
<gene>
    <name evidence="11 13" type="primary">gatB</name>
    <name evidence="13" type="ORF">MU846_09145</name>
</gene>
<dbReference type="Proteomes" id="UP001165524">
    <property type="component" value="Unassembled WGS sequence"/>
</dbReference>
<organism evidence="13 14">
    <name type="scientific">Alcanivorax quisquiliarum</name>
    <dbReference type="NCBI Taxonomy" id="2933565"/>
    <lineage>
        <taxon>Bacteria</taxon>
        <taxon>Pseudomonadati</taxon>
        <taxon>Pseudomonadota</taxon>
        <taxon>Gammaproteobacteria</taxon>
        <taxon>Oceanospirillales</taxon>
        <taxon>Alcanivoracaceae</taxon>
        <taxon>Alcanivorax</taxon>
    </lineage>
</organism>
<dbReference type="Pfam" id="PF02637">
    <property type="entry name" value="GatB_Yqey"/>
    <property type="match status" value="1"/>
</dbReference>
<dbReference type="NCBIfam" id="TIGR00133">
    <property type="entry name" value="gatB"/>
    <property type="match status" value="1"/>
</dbReference>
<evidence type="ECO:0000259" key="12">
    <source>
        <dbReference type="SMART" id="SM00845"/>
    </source>
</evidence>
<evidence type="ECO:0000256" key="5">
    <source>
        <dbReference type="ARBA" id="ARBA00022741"/>
    </source>
</evidence>
<evidence type="ECO:0000256" key="10">
    <source>
        <dbReference type="ARBA" id="ARBA00047913"/>
    </source>
</evidence>
<dbReference type="InterPro" id="IPR042114">
    <property type="entry name" value="GatB_C_1"/>
</dbReference>
<dbReference type="InterPro" id="IPR017959">
    <property type="entry name" value="Asn/Gln-tRNA_amidoTrfase_suB/E"/>
</dbReference>
<comment type="subunit">
    <text evidence="2 11">Heterotrimer of A, B and C subunits.</text>
</comment>
<comment type="catalytic activity">
    <reaction evidence="9 11">
        <text>L-aspartyl-tRNA(Asn) + L-glutamine + ATP + H2O = L-asparaginyl-tRNA(Asn) + L-glutamate + ADP + phosphate + 2 H(+)</text>
        <dbReference type="Rhea" id="RHEA:14513"/>
        <dbReference type="Rhea" id="RHEA-COMP:9674"/>
        <dbReference type="Rhea" id="RHEA-COMP:9677"/>
        <dbReference type="ChEBI" id="CHEBI:15377"/>
        <dbReference type="ChEBI" id="CHEBI:15378"/>
        <dbReference type="ChEBI" id="CHEBI:29985"/>
        <dbReference type="ChEBI" id="CHEBI:30616"/>
        <dbReference type="ChEBI" id="CHEBI:43474"/>
        <dbReference type="ChEBI" id="CHEBI:58359"/>
        <dbReference type="ChEBI" id="CHEBI:78515"/>
        <dbReference type="ChEBI" id="CHEBI:78516"/>
        <dbReference type="ChEBI" id="CHEBI:456216"/>
    </reaction>
</comment>
<dbReference type="NCBIfam" id="NF004012">
    <property type="entry name" value="PRK05477.1-2"/>
    <property type="match status" value="1"/>
</dbReference>
<dbReference type="RefSeq" id="WP_246951914.1">
    <property type="nucleotide sequence ID" value="NZ_JALKII010000005.1"/>
</dbReference>
<sequence>MSWETVIGLEVHVQLSTASKIFSGASTAFGAEPNSQASLVDLAMPGTLPVLNREAVRKAVKFGLAINAEIGKRSVFERKNYFYPDLPKGYQTTQLAEPIVGAGVIEIQLEDGTRKNVRIHHAHLEEDAGKSLHEDFFDEQGQGMTGIDLNRAGTPLIEIVTEPDMRSAEEAVACARKLHSIVTSIGICDGHMAQGSMRFDVNVSVRKQGDPKLGTRTETKNLNSFKFMEAAIKLEVDRQIDLLEDGGTIEQETRLYNGDTNTARSMRTKEDANDYRYFPCPDLLPVIITDEDIEALRAELPELPDARQARFSAEYGLSDYDAGILAGDRAVADYFEAAAQAAGDAKLAANWVIGDVAGQLNAAGITIEQCPLSAADLGQMIQRIQDGTISSKIAKQVFEACWNGEGTPDEVIEARGLKQMSDTGELEKIVDQVIADNATQAEAFRAADEGKQKKMFGFFVGQVMKLTQGKANPQQVNALLQEKLKETPGA</sequence>
<name>A0ABT0E7Q6_9GAMM</name>
<evidence type="ECO:0000256" key="7">
    <source>
        <dbReference type="ARBA" id="ARBA00022917"/>
    </source>
</evidence>
<comment type="function">
    <text evidence="8 11">Allows the formation of correctly charged Asn-tRNA(Asn) or Gln-tRNA(Gln) through the transamidation of misacylated Asp-tRNA(Asn) or Glu-tRNA(Gln) in organisms which lack either or both of asparaginyl-tRNA or glutaminyl-tRNA synthetases. The reaction takes place in the presence of glutamine and ATP through an activated phospho-Asp-tRNA(Asn) or phospho-Glu-tRNA(Gln).</text>
</comment>
<dbReference type="SUPFAM" id="SSF89095">
    <property type="entry name" value="GatB/YqeY motif"/>
    <property type="match status" value="1"/>
</dbReference>
<dbReference type="SMART" id="SM00845">
    <property type="entry name" value="GatB_Yqey"/>
    <property type="match status" value="1"/>
</dbReference>
<dbReference type="InterPro" id="IPR018027">
    <property type="entry name" value="Asn/Gln_amidotransferase"/>
</dbReference>
<dbReference type="InterPro" id="IPR017958">
    <property type="entry name" value="Gln-tRNA_amidoTrfase_suB_CS"/>
</dbReference>
<dbReference type="InterPro" id="IPR023168">
    <property type="entry name" value="GatB_Yqey_C_2"/>
</dbReference>
<evidence type="ECO:0000313" key="13">
    <source>
        <dbReference type="EMBL" id="MCK0537875.1"/>
    </source>
</evidence>
<evidence type="ECO:0000313" key="14">
    <source>
        <dbReference type="Proteomes" id="UP001165524"/>
    </source>
</evidence>
<dbReference type="PROSITE" id="PS01234">
    <property type="entry name" value="GATB"/>
    <property type="match status" value="1"/>
</dbReference>
<keyword evidence="7 11" id="KW-0648">Protein biosynthesis</keyword>
<keyword evidence="5 11" id="KW-0547">Nucleotide-binding</keyword>
<dbReference type="Pfam" id="PF02934">
    <property type="entry name" value="GatB_N"/>
    <property type="match status" value="1"/>
</dbReference>
<evidence type="ECO:0000256" key="6">
    <source>
        <dbReference type="ARBA" id="ARBA00022840"/>
    </source>
</evidence>
<comment type="catalytic activity">
    <reaction evidence="10 11">
        <text>L-glutamyl-tRNA(Gln) + L-glutamine + ATP + H2O = L-glutaminyl-tRNA(Gln) + L-glutamate + ADP + phosphate + H(+)</text>
        <dbReference type="Rhea" id="RHEA:17521"/>
        <dbReference type="Rhea" id="RHEA-COMP:9681"/>
        <dbReference type="Rhea" id="RHEA-COMP:9684"/>
        <dbReference type="ChEBI" id="CHEBI:15377"/>
        <dbReference type="ChEBI" id="CHEBI:15378"/>
        <dbReference type="ChEBI" id="CHEBI:29985"/>
        <dbReference type="ChEBI" id="CHEBI:30616"/>
        <dbReference type="ChEBI" id="CHEBI:43474"/>
        <dbReference type="ChEBI" id="CHEBI:58359"/>
        <dbReference type="ChEBI" id="CHEBI:78520"/>
        <dbReference type="ChEBI" id="CHEBI:78521"/>
        <dbReference type="ChEBI" id="CHEBI:456216"/>
    </reaction>
</comment>
<dbReference type="HAMAP" id="MF_00121">
    <property type="entry name" value="GatB"/>
    <property type="match status" value="1"/>
</dbReference>
<comment type="similarity">
    <text evidence="1 11">Belongs to the GatB/GatE family. GatB subfamily.</text>
</comment>
<proteinExistence type="inferred from homology"/>
<dbReference type="EC" id="6.3.5.-" evidence="11"/>
<dbReference type="InterPro" id="IPR014746">
    <property type="entry name" value="Gln_synth/guanido_kin_cat_dom"/>
</dbReference>
<keyword evidence="14" id="KW-1185">Reference proteome</keyword>
<dbReference type="Gene3D" id="1.10.150.380">
    <property type="entry name" value="GatB domain, N-terminal subdomain"/>
    <property type="match status" value="1"/>
</dbReference>
<comment type="caution">
    <text evidence="13">The sequence shown here is derived from an EMBL/GenBank/DDBJ whole genome shotgun (WGS) entry which is preliminary data.</text>
</comment>
<evidence type="ECO:0000256" key="8">
    <source>
        <dbReference type="ARBA" id="ARBA00024799"/>
    </source>
</evidence>
<protein>
    <recommendedName>
        <fullName evidence="3 11">Aspartyl/glutamyl-tRNA(Asn/Gln) amidotransferase subunit B</fullName>
        <shortName evidence="11">Asp/Glu-ADT subunit B</shortName>
        <ecNumber evidence="11">6.3.5.-</ecNumber>
    </recommendedName>
</protein>
<dbReference type="PANTHER" id="PTHR11659:SF0">
    <property type="entry name" value="GLUTAMYL-TRNA(GLN) AMIDOTRANSFERASE SUBUNIT B, MITOCHONDRIAL"/>
    <property type="match status" value="1"/>
</dbReference>
<evidence type="ECO:0000256" key="9">
    <source>
        <dbReference type="ARBA" id="ARBA00047380"/>
    </source>
</evidence>
<reference evidence="13" key="1">
    <citation type="submission" date="2022-04" db="EMBL/GenBank/DDBJ databases">
        <title>Alcanivorax sp. CY1518 draft genome sequence.</title>
        <authorList>
            <person name="Zhao G."/>
            <person name="An M."/>
        </authorList>
    </citation>
    <scope>NUCLEOTIDE SEQUENCE</scope>
    <source>
        <strain evidence="13">CY1518</strain>
    </source>
</reference>
<evidence type="ECO:0000256" key="1">
    <source>
        <dbReference type="ARBA" id="ARBA00005306"/>
    </source>
</evidence>
<dbReference type="Gene3D" id="1.10.10.410">
    <property type="match status" value="1"/>
</dbReference>
<dbReference type="NCBIfam" id="NF004014">
    <property type="entry name" value="PRK05477.1-4"/>
    <property type="match status" value="1"/>
</dbReference>
<evidence type="ECO:0000256" key="2">
    <source>
        <dbReference type="ARBA" id="ARBA00011123"/>
    </source>
</evidence>